<feature type="transmembrane region" description="Helical" evidence="1">
    <location>
        <begin position="140"/>
        <end position="158"/>
    </location>
</feature>
<dbReference type="AlphaFoldDB" id="A0A2W2DQS5"/>
<proteinExistence type="predicted"/>
<evidence type="ECO:0000313" key="2">
    <source>
        <dbReference type="EMBL" id="PZF95113.1"/>
    </source>
</evidence>
<dbReference type="GO" id="GO:0005886">
    <property type="term" value="C:plasma membrane"/>
    <property type="evidence" value="ECO:0007669"/>
    <property type="project" value="TreeGrafter"/>
</dbReference>
<dbReference type="Proteomes" id="UP000248627">
    <property type="component" value="Unassembled WGS sequence"/>
</dbReference>
<gene>
    <name evidence="2" type="ORF">C1I93_15800</name>
</gene>
<organism evidence="2 3">
    <name type="scientific">Micromonospora endophytica</name>
    <dbReference type="NCBI Taxonomy" id="515350"/>
    <lineage>
        <taxon>Bacteria</taxon>
        <taxon>Bacillati</taxon>
        <taxon>Actinomycetota</taxon>
        <taxon>Actinomycetes</taxon>
        <taxon>Micromonosporales</taxon>
        <taxon>Micromonosporaceae</taxon>
        <taxon>Micromonospora</taxon>
    </lineage>
</organism>
<feature type="transmembrane region" description="Helical" evidence="1">
    <location>
        <begin position="6"/>
        <end position="28"/>
    </location>
</feature>
<dbReference type="EMBL" id="POTX01000096">
    <property type="protein sequence ID" value="PZF95113.1"/>
    <property type="molecule type" value="Genomic_DNA"/>
</dbReference>
<sequence>AIVLLAAYAVPVVGVAVFTIAQVAGNGIGGLASDRVGLAPVGRLPLSGPRVAGALLGVAAVTLAQIGRPVGDLAVGLLLLVVAAGVGVAVQTALNGRVSAAGSAAAGVAVNFVVSTPAVLLVAALAGAFTGPAIRWPGEWHLYLGGLLGVGVVASLVLGVRAAGVLRTGLALVGGQLTGALLLDVLLPGGPGARLPVLAGALLTVLAVLVAGRRPGVVPPAGAVRVASEQAPARDERLGP</sequence>
<dbReference type="RefSeq" id="WP_111244056.1">
    <property type="nucleotide sequence ID" value="NZ_POTX01000096.1"/>
</dbReference>
<comment type="caution">
    <text evidence="2">The sequence shown here is derived from an EMBL/GenBank/DDBJ whole genome shotgun (WGS) entry which is preliminary data.</text>
</comment>
<reference evidence="2 3" key="1">
    <citation type="submission" date="2018-01" db="EMBL/GenBank/DDBJ databases">
        <title>Draft genome sequence of Jishengella endophytica.</title>
        <authorList>
            <person name="Sahin N."/>
            <person name="Ay H."/>
            <person name="Saygin H."/>
        </authorList>
    </citation>
    <scope>NUCLEOTIDE SEQUENCE [LARGE SCALE GENOMIC DNA]</scope>
    <source>
        <strain evidence="2 3">DSM 45430</strain>
    </source>
</reference>
<keyword evidence="1" id="KW-1133">Transmembrane helix</keyword>
<protein>
    <recommendedName>
        <fullName evidence="4">Transporter family-2 protein</fullName>
    </recommendedName>
</protein>
<keyword evidence="1" id="KW-0472">Membrane</keyword>
<keyword evidence="1" id="KW-0812">Transmembrane</keyword>
<feature type="non-terminal residue" evidence="2">
    <location>
        <position position="1"/>
    </location>
</feature>
<feature type="transmembrane region" description="Helical" evidence="1">
    <location>
        <begin position="73"/>
        <end position="94"/>
    </location>
</feature>
<evidence type="ECO:0008006" key="4">
    <source>
        <dbReference type="Google" id="ProtNLM"/>
    </source>
</evidence>
<feature type="transmembrane region" description="Helical" evidence="1">
    <location>
        <begin position="170"/>
        <end position="187"/>
    </location>
</feature>
<dbReference type="InterPro" id="IPR006750">
    <property type="entry name" value="YdcZ"/>
</dbReference>
<dbReference type="PANTHER" id="PTHR34821">
    <property type="entry name" value="INNER MEMBRANE PROTEIN YDCZ"/>
    <property type="match status" value="1"/>
</dbReference>
<feature type="transmembrane region" description="Helical" evidence="1">
    <location>
        <begin position="106"/>
        <end position="128"/>
    </location>
</feature>
<feature type="transmembrane region" description="Helical" evidence="1">
    <location>
        <begin position="193"/>
        <end position="212"/>
    </location>
</feature>
<dbReference type="PANTHER" id="PTHR34821:SF2">
    <property type="entry name" value="INNER MEMBRANE PROTEIN YDCZ"/>
    <property type="match status" value="1"/>
</dbReference>
<evidence type="ECO:0000313" key="3">
    <source>
        <dbReference type="Proteomes" id="UP000248627"/>
    </source>
</evidence>
<accession>A0A2W2DQS5</accession>
<dbReference type="Pfam" id="PF04657">
    <property type="entry name" value="DMT_YdcZ"/>
    <property type="match status" value="2"/>
</dbReference>
<name>A0A2W2DQS5_9ACTN</name>
<evidence type="ECO:0000256" key="1">
    <source>
        <dbReference type="SAM" id="Phobius"/>
    </source>
</evidence>
<keyword evidence="3" id="KW-1185">Reference proteome</keyword>